<keyword evidence="3" id="KW-0175">Coiled coil</keyword>
<evidence type="ECO:0000313" key="7">
    <source>
        <dbReference type="EMBL" id="SBS91840.1"/>
    </source>
</evidence>
<dbReference type="InterPro" id="IPR006171">
    <property type="entry name" value="TOPRIM_dom"/>
</dbReference>
<dbReference type="InterPro" id="IPR013497">
    <property type="entry name" value="Topo_IA_cen"/>
</dbReference>
<accession>A0A1A8WJ34</accession>
<dbReference type="EC" id="5.6.2.1" evidence="2"/>
<dbReference type="InterPro" id="IPR013825">
    <property type="entry name" value="Topo_IA_cen_sub2"/>
</dbReference>
<keyword evidence="1 2" id="KW-0413">Isomerase</keyword>
<dbReference type="Pfam" id="PF01131">
    <property type="entry name" value="Topoisom_bac"/>
    <property type="match status" value="1"/>
</dbReference>
<keyword evidence="2" id="KW-0799">Topoisomerase</keyword>
<dbReference type="Pfam" id="PF01751">
    <property type="entry name" value="Toprim"/>
    <property type="match status" value="1"/>
</dbReference>
<dbReference type="InterPro" id="IPR003601">
    <property type="entry name" value="Topo_IA_2"/>
</dbReference>
<dbReference type="InterPro" id="IPR034144">
    <property type="entry name" value="TOPRIM_TopoIII"/>
</dbReference>
<evidence type="ECO:0000256" key="3">
    <source>
        <dbReference type="SAM" id="Coils"/>
    </source>
</evidence>
<dbReference type="PROSITE" id="PS52039">
    <property type="entry name" value="TOPO_IA_2"/>
    <property type="match status" value="1"/>
</dbReference>
<dbReference type="Gene3D" id="1.10.460.10">
    <property type="entry name" value="Topoisomerase I, domain 2"/>
    <property type="match status" value="1"/>
</dbReference>
<keyword evidence="2" id="KW-0238">DNA-binding</keyword>
<comment type="catalytic activity">
    <reaction evidence="2">
        <text>ATP-independent breakage of single-stranded DNA, followed by passage and rejoining.</text>
        <dbReference type="EC" id="5.6.2.1"/>
    </reaction>
</comment>
<dbReference type="GO" id="GO:0003677">
    <property type="term" value="F:DNA binding"/>
    <property type="evidence" value="ECO:0007669"/>
    <property type="project" value="UniProtKB-KW"/>
</dbReference>
<dbReference type="AlphaFoldDB" id="A0A1A8WJ34"/>
<dbReference type="CDD" id="cd03362">
    <property type="entry name" value="TOPRIM_TopoIA_TopoIII"/>
    <property type="match status" value="1"/>
</dbReference>
<dbReference type="GO" id="GO:0031422">
    <property type="term" value="C:RecQ family helicase-topoisomerase III complex"/>
    <property type="evidence" value="ECO:0007669"/>
    <property type="project" value="TreeGrafter"/>
</dbReference>
<dbReference type="GO" id="GO:0006265">
    <property type="term" value="P:DNA topological change"/>
    <property type="evidence" value="ECO:0007669"/>
    <property type="project" value="InterPro"/>
</dbReference>
<feature type="region of interest" description="Disordered" evidence="4">
    <location>
        <begin position="693"/>
        <end position="727"/>
    </location>
</feature>
<comment type="function">
    <text evidence="2">Introduces a single-strand break via transesterification at a target site in duplex DNA. Releases the supercoiling and torsional tension of DNA introduced during the DNA replication and transcription by transiently cleaving and rejoining one strand of the DNA duplex. The scissile phosphodiester is attacked by the catalytic tyrosine of the enzyme, resulting in the formation of a DNA-(5'-phosphotyrosyl)-enzyme intermediate and the expulsion of a 3'-OH DNA strand.</text>
</comment>
<dbReference type="GO" id="GO:0005634">
    <property type="term" value="C:nucleus"/>
    <property type="evidence" value="ECO:0007669"/>
    <property type="project" value="TreeGrafter"/>
</dbReference>
<evidence type="ECO:0000313" key="8">
    <source>
        <dbReference type="Proteomes" id="UP000078560"/>
    </source>
</evidence>
<feature type="compositionally biased region" description="Basic and acidic residues" evidence="4">
    <location>
        <begin position="186"/>
        <end position="211"/>
    </location>
</feature>
<evidence type="ECO:0000259" key="6">
    <source>
        <dbReference type="PROSITE" id="PS52039"/>
    </source>
</evidence>
<dbReference type="InterPro" id="IPR023405">
    <property type="entry name" value="Topo_IA_core_domain"/>
</dbReference>
<comment type="similarity">
    <text evidence="2">Belongs to the type IA topoisomerase family.</text>
</comment>
<dbReference type="SUPFAM" id="SSF56712">
    <property type="entry name" value="Prokaryotic type I DNA topoisomerase"/>
    <property type="match status" value="1"/>
</dbReference>
<dbReference type="InterPro" id="IPR013824">
    <property type="entry name" value="Topo_IA_cen_sub1"/>
</dbReference>
<feature type="compositionally biased region" description="Polar residues" evidence="4">
    <location>
        <begin position="459"/>
        <end position="469"/>
    </location>
</feature>
<reference evidence="8" key="1">
    <citation type="submission" date="2016-05" db="EMBL/GenBank/DDBJ databases">
        <authorList>
            <person name="Naeem Raeece"/>
        </authorList>
    </citation>
    <scope>NUCLEOTIDE SEQUENCE [LARGE SCALE GENOMIC DNA]</scope>
</reference>
<evidence type="ECO:0000259" key="5">
    <source>
        <dbReference type="PROSITE" id="PS50880"/>
    </source>
</evidence>
<feature type="domain" description="Toprim" evidence="5">
    <location>
        <begin position="426"/>
        <end position="579"/>
    </location>
</feature>
<name>A0A1A8WJ34_PLAOA</name>
<dbReference type="EMBL" id="FLQU01001177">
    <property type="protein sequence ID" value="SBS91840.1"/>
    <property type="molecule type" value="Genomic_DNA"/>
</dbReference>
<protein>
    <recommendedName>
        <fullName evidence="2">DNA topoisomerase</fullName>
        <ecNumber evidence="2">5.6.2.1</ecNumber>
    </recommendedName>
</protein>
<dbReference type="Proteomes" id="UP000078560">
    <property type="component" value="Unassembled WGS sequence"/>
</dbReference>
<feature type="domain" description="Topo IA-type catalytic" evidence="6">
    <location>
        <begin position="595"/>
        <end position="886"/>
    </location>
</feature>
<organism evidence="7 8">
    <name type="scientific">Plasmodium ovale curtisi</name>
    <dbReference type="NCBI Taxonomy" id="864141"/>
    <lineage>
        <taxon>Eukaryota</taxon>
        <taxon>Sar</taxon>
        <taxon>Alveolata</taxon>
        <taxon>Apicomplexa</taxon>
        <taxon>Aconoidasida</taxon>
        <taxon>Haemosporida</taxon>
        <taxon>Plasmodiidae</taxon>
        <taxon>Plasmodium</taxon>
        <taxon>Plasmodium (Plasmodium)</taxon>
    </lineage>
</organism>
<feature type="compositionally biased region" description="Basic residues" evidence="4">
    <location>
        <begin position="693"/>
        <end position="706"/>
    </location>
</feature>
<feature type="compositionally biased region" description="Basic and acidic residues" evidence="4">
    <location>
        <begin position="442"/>
        <end position="455"/>
    </location>
</feature>
<dbReference type="GO" id="GO:0006281">
    <property type="term" value="P:DNA repair"/>
    <property type="evidence" value="ECO:0007669"/>
    <property type="project" value="TreeGrafter"/>
</dbReference>
<dbReference type="GO" id="GO:0003917">
    <property type="term" value="F:DNA topoisomerase type I (single strand cut, ATP-independent) activity"/>
    <property type="evidence" value="ECO:0007669"/>
    <property type="project" value="UniProtKB-EC"/>
</dbReference>
<dbReference type="GO" id="GO:0006310">
    <property type="term" value="P:DNA recombination"/>
    <property type="evidence" value="ECO:0007669"/>
    <property type="project" value="TreeGrafter"/>
</dbReference>
<dbReference type="Gene3D" id="3.40.50.140">
    <property type="match status" value="1"/>
</dbReference>
<feature type="compositionally biased region" description="Polar residues" evidence="4">
    <location>
        <begin position="170"/>
        <end position="180"/>
    </location>
</feature>
<dbReference type="PANTHER" id="PTHR11390:SF21">
    <property type="entry name" value="DNA TOPOISOMERASE 3-ALPHA"/>
    <property type="match status" value="1"/>
</dbReference>
<feature type="coiled-coil region" evidence="3">
    <location>
        <begin position="785"/>
        <end position="830"/>
    </location>
</feature>
<feature type="region of interest" description="Disordered" evidence="4">
    <location>
        <begin position="441"/>
        <end position="469"/>
    </location>
</feature>
<dbReference type="SMART" id="SM00493">
    <property type="entry name" value="TOPRIM"/>
    <property type="match status" value="1"/>
</dbReference>
<evidence type="ECO:0000256" key="4">
    <source>
        <dbReference type="SAM" id="MobiDB-lite"/>
    </source>
</evidence>
<dbReference type="PANTHER" id="PTHR11390">
    <property type="entry name" value="PROKARYOTIC DNA TOPOISOMERASE"/>
    <property type="match status" value="1"/>
</dbReference>
<dbReference type="InterPro" id="IPR000380">
    <property type="entry name" value="Topo_IA"/>
</dbReference>
<feature type="region of interest" description="Disordered" evidence="4">
    <location>
        <begin position="170"/>
        <end position="211"/>
    </location>
</feature>
<dbReference type="SMART" id="SM00436">
    <property type="entry name" value="TOP1Bc"/>
    <property type="match status" value="1"/>
</dbReference>
<proteinExistence type="inferred from homology"/>
<evidence type="ECO:0000256" key="2">
    <source>
        <dbReference type="RuleBase" id="RU362092"/>
    </source>
</evidence>
<dbReference type="PROSITE" id="PS50880">
    <property type="entry name" value="TOPRIM"/>
    <property type="match status" value="1"/>
</dbReference>
<gene>
    <name evidence="7" type="ORF">POVCU2_0070350</name>
</gene>
<feature type="non-terminal residue" evidence="7">
    <location>
        <position position="1"/>
    </location>
</feature>
<sequence>VDRWELCQRDLKWLCVKTNNRSWLLYRYLWEKSSNDLKYIAVLFDDKKWLHLCNIWNSVPLSIKLRAISLKDPTICQPTLREIILNDDDVYKNNTISALSEILNITNLENNYLISQSNHRRSNNNLRYTDHTYKHFTRKNNLEIFPERIQIMKGDTLEGLLAGNINCKENANRNSVTTDGKMSKMKPIDESNNSKDEKHDGKKTQKEDANPIEKTNLTIPLKDVSKSFVKPKNIENNGYIRKKNHVPLKFIEKYKNKNPMEQKIFTKKSKTDVILNNKNDLTRENTIGKIPKMNESKSGFNSKLILKKSSETNIYKNDIVVKAGVDKDAMKIESLDKQNATINKTIKETIPEKITEANNNIISEVVKNNILKKSVKPLGGKILKKFNTGSKVANMNNDVSLIEKQNVDFSKFEKIAKKSIPLSVKNLTKVKEKFFKKKSISLKKENPEKNMRSSEVRGSGNSDTTNNNINTQKKMENETWSMFVTSVTGHLTDQKFDDKYKNWNNTDPHELFDAKITIYIDKDKKPIENNLKKYSKDCNVLILWLDCDREGEHICFEVINACSVTNKKLKIHRAQFSAVTEKDIKYAINNLKSPNKNLAQSVDVRREIDLRMGSIFTRFMTIRYFKLVQNDTKIISYGPCQFPTLGFVVNRYLQIKNFNNEYYWTIKMGYLYQDKDGNNSNIFLDNIGKNKKGREKKKKKKGKKKKNCSDYYSSDDDENNSYGRDNRPDSSNTNYIVDFTWSRLKLFDHLGVVLIYEDLLKNPLYSKLHLENIYVKELNVRNDHIKKTQESINKIENDIDELTIKKNELYKEYQIICKEINMKNKELSEQMSILSLYKKELNDTEHNYLNKLSNTNKSKHMNQERKLYISNLDIISDEILRRVMTG</sequence>
<dbReference type="Gene3D" id="2.70.20.10">
    <property type="entry name" value="Topoisomerase I, domain 3"/>
    <property type="match status" value="1"/>
</dbReference>
<evidence type="ECO:0000256" key="1">
    <source>
        <dbReference type="ARBA" id="ARBA00023235"/>
    </source>
</evidence>